<dbReference type="PANTHER" id="PTHR43300">
    <property type="entry name" value="ACETYLTRANSFERASE"/>
    <property type="match status" value="1"/>
</dbReference>
<reference evidence="11 12" key="1">
    <citation type="journal article" date="2020" name="Front. Microbiol.">
        <title>Genetic Organization of the aprX-lipA2 Operon Affects the Proteolytic Potential of Pseudomonas Species in Milk.</title>
        <authorList>
            <person name="Maier C."/>
            <person name="Huptas C."/>
            <person name="von Neubeck M."/>
            <person name="Scherer S."/>
            <person name="Wenning M."/>
            <person name="Lucking G."/>
        </authorList>
    </citation>
    <scope>NUCLEOTIDE SEQUENCE [LARGE SCALE GENOMIC DNA]</scope>
    <source>
        <strain evidence="11 12">WS 4671</strain>
    </source>
</reference>
<accession>A0A0R3BDH8</accession>
<evidence type="ECO:0000256" key="5">
    <source>
        <dbReference type="ARBA" id="ARBA00022737"/>
    </source>
</evidence>
<evidence type="ECO:0000256" key="6">
    <source>
        <dbReference type="ARBA" id="ARBA00023098"/>
    </source>
</evidence>
<dbReference type="RefSeq" id="WP_057003743.1">
    <property type="nucleotide sequence ID" value="NZ_JAAQWE010000006.1"/>
</dbReference>
<evidence type="ECO:0000256" key="1">
    <source>
        <dbReference type="ARBA" id="ARBA00007274"/>
    </source>
</evidence>
<evidence type="ECO:0000256" key="4">
    <source>
        <dbReference type="ARBA" id="ARBA00022679"/>
    </source>
</evidence>
<dbReference type="GO" id="GO:0016746">
    <property type="term" value="F:acyltransferase activity"/>
    <property type="evidence" value="ECO:0007669"/>
    <property type="project" value="UniProtKB-KW"/>
</dbReference>
<dbReference type="PROSITE" id="PS00101">
    <property type="entry name" value="HEXAPEP_TRANSFERASES"/>
    <property type="match status" value="1"/>
</dbReference>
<feature type="site" description="Increases basicity of active site His" evidence="8">
    <location>
        <position position="136"/>
    </location>
</feature>
<feature type="binding site" evidence="9">
    <location>
        <begin position="32"/>
        <end position="33"/>
    </location>
    <ligand>
        <name>substrate</name>
    </ligand>
</feature>
<keyword evidence="2" id="KW-0444">Lipid biosynthesis</keyword>
<keyword evidence="7" id="KW-0012">Acyltransferase</keyword>
<feature type="binding site" evidence="9">
    <location>
        <begin position="10"/>
        <end position="12"/>
    </location>
    <ligand>
        <name>substrate</name>
    </ligand>
</feature>
<feature type="binding site" evidence="9">
    <location>
        <position position="68"/>
    </location>
    <ligand>
        <name>substrate</name>
    </ligand>
</feature>
<evidence type="ECO:0000256" key="8">
    <source>
        <dbReference type="PIRSR" id="PIRSR620019-1"/>
    </source>
</evidence>
<keyword evidence="6" id="KW-0443">Lipid metabolism</keyword>
<name>A0A0R3BDH8_PSEVE</name>
<comment type="similarity">
    <text evidence="1">Belongs to the transferase hexapeptide repeat family.</text>
</comment>
<gene>
    <name evidence="11" type="ORF">HBO43_08385</name>
</gene>
<dbReference type="Pfam" id="PF00132">
    <property type="entry name" value="Hexapep"/>
    <property type="match status" value="1"/>
</dbReference>
<dbReference type="GO" id="GO:0009245">
    <property type="term" value="P:lipid A biosynthetic process"/>
    <property type="evidence" value="ECO:0007669"/>
    <property type="project" value="UniProtKB-KW"/>
</dbReference>
<feature type="active site" description="Proton acceptor" evidence="8">
    <location>
        <position position="135"/>
    </location>
</feature>
<dbReference type="OrthoDB" id="9794407at2"/>
<dbReference type="Gene3D" id="3.40.50.20">
    <property type="match status" value="1"/>
</dbReference>
<dbReference type="Gene3D" id="2.160.10.10">
    <property type="entry name" value="Hexapeptide repeat proteins"/>
    <property type="match status" value="1"/>
</dbReference>
<dbReference type="Pfam" id="PF17836">
    <property type="entry name" value="PglD_N"/>
    <property type="match status" value="1"/>
</dbReference>
<dbReference type="InterPro" id="IPR050179">
    <property type="entry name" value="Trans_hexapeptide_repeat"/>
</dbReference>
<proteinExistence type="inferred from homology"/>
<evidence type="ECO:0000256" key="3">
    <source>
        <dbReference type="ARBA" id="ARBA00022556"/>
    </source>
</evidence>
<dbReference type="InterPro" id="IPR011004">
    <property type="entry name" value="Trimer_LpxA-like_sf"/>
</dbReference>
<evidence type="ECO:0000259" key="10">
    <source>
        <dbReference type="Pfam" id="PF17836"/>
    </source>
</evidence>
<dbReference type="NCBIfam" id="TIGR03570">
    <property type="entry name" value="NeuD_NnaD"/>
    <property type="match status" value="1"/>
</dbReference>
<dbReference type="GO" id="GO:0016020">
    <property type="term" value="C:membrane"/>
    <property type="evidence" value="ECO:0007669"/>
    <property type="project" value="GOC"/>
</dbReference>
<dbReference type="InterPro" id="IPR020019">
    <property type="entry name" value="AcTrfase_PglD-like"/>
</dbReference>
<evidence type="ECO:0000256" key="9">
    <source>
        <dbReference type="PIRSR" id="PIRSR620019-2"/>
    </source>
</evidence>
<dbReference type="InterPro" id="IPR001451">
    <property type="entry name" value="Hexapep"/>
</dbReference>
<evidence type="ECO:0000256" key="7">
    <source>
        <dbReference type="ARBA" id="ARBA00023315"/>
    </source>
</evidence>
<dbReference type="InterPro" id="IPR041561">
    <property type="entry name" value="PglD_N"/>
</dbReference>
<feature type="binding site" evidence="9">
    <location>
        <position position="165"/>
    </location>
    <ligand>
        <name>acetyl-CoA</name>
        <dbReference type="ChEBI" id="CHEBI:57288"/>
    </ligand>
</feature>
<dbReference type="Proteomes" id="UP000552560">
    <property type="component" value="Unassembled WGS sequence"/>
</dbReference>
<keyword evidence="3" id="KW-0441">Lipid A biosynthesis</keyword>
<dbReference type="InterPro" id="IPR018357">
    <property type="entry name" value="Hexapep_transf_CS"/>
</dbReference>
<dbReference type="CDD" id="cd03360">
    <property type="entry name" value="LbH_AT_putative"/>
    <property type="match status" value="1"/>
</dbReference>
<sequence>MNRLAILGASGHGKVVADTALVCGWRQIDFFDDAWPARLENGHWNVVGNSAELLLRLDAYDGVFIAIGNNMIRLAKLRELEEVGAKIVSLIHPSAVISQFSSIDVGSLVLAGVVVNVDAVIGRGVILNTGCSVDHDCVLGDGVHLSPGSRLAGGVHVGKLAWVGIGACVRQSLKIGDSVIVGAGAAVVADVPDELTVVGVPARKFSRS</sequence>
<evidence type="ECO:0000256" key="2">
    <source>
        <dbReference type="ARBA" id="ARBA00022516"/>
    </source>
</evidence>
<feature type="binding site" evidence="9">
    <location>
        <position position="144"/>
    </location>
    <ligand>
        <name>acetyl-CoA</name>
        <dbReference type="ChEBI" id="CHEBI:57288"/>
    </ligand>
</feature>
<evidence type="ECO:0000313" key="11">
    <source>
        <dbReference type="EMBL" id="NMX96615.1"/>
    </source>
</evidence>
<dbReference type="PANTHER" id="PTHR43300:SF7">
    <property type="entry name" value="UDP-N-ACETYLBACILLOSAMINE N-ACETYLTRANSFERASE"/>
    <property type="match status" value="1"/>
</dbReference>
<protein>
    <submittedName>
        <fullName evidence="11">Acetyltransferase</fullName>
    </submittedName>
</protein>
<comment type="caution">
    <text evidence="11">The sequence shown here is derived from an EMBL/GenBank/DDBJ whole genome shotgun (WGS) entry which is preliminary data.</text>
</comment>
<keyword evidence="5" id="KW-0677">Repeat</keyword>
<dbReference type="AlphaFoldDB" id="A0A0R3BDH8"/>
<dbReference type="EMBL" id="JAAQWE010000006">
    <property type="protein sequence ID" value="NMX96615.1"/>
    <property type="molecule type" value="Genomic_DNA"/>
</dbReference>
<feature type="domain" description="PglD N-terminal" evidence="10">
    <location>
        <begin position="3"/>
        <end position="77"/>
    </location>
</feature>
<dbReference type="SUPFAM" id="SSF51161">
    <property type="entry name" value="Trimeric LpxA-like enzymes"/>
    <property type="match status" value="1"/>
</dbReference>
<organism evidence="11 12">
    <name type="scientific">Pseudomonas veronii</name>
    <dbReference type="NCBI Taxonomy" id="76761"/>
    <lineage>
        <taxon>Bacteria</taxon>
        <taxon>Pseudomonadati</taxon>
        <taxon>Pseudomonadota</taxon>
        <taxon>Gammaproteobacteria</taxon>
        <taxon>Pseudomonadales</taxon>
        <taxon>Pseudomonadaceae</taxon>
        <taxon>Pseudomonas</taxon>
    </lineage>
</organism>
<evidence type="ECO:0000313" key="12">
    <source>
        <dbReference type="Proteomes" id="UP000552560"/>
    </source>
</evidence>
<keyword evidence="4 11" id="KW-0808">Transferase</keyword>